<dbReference type="Proteomes" id="UP000094378">
    <property type="component" value="Chromosome"/>
</dbReference>
<evidence type="ECO:0000256" key="1">
    <source>
        <dbReference type="SAM" id="Phobius"/>
    </source>
</evidence>
<proteinExistence type="predicted"/>
<name>A0A1B3SJR7_9MOLU</name>
<dbReference type="EMBL" id="CP017015">
    <property type="protein sequence ID" value="AOG60174.1"/>
    <property type="molecule type" value="Genomic_DNA"/>
</dbReference>
<organism evidence="2 3">
    <name type="scientific">Spiroplasma helicoides</name>
    <dbReference type="NCBI Taxonomy" id="216938"/>
    <lineage>
        <taxon>Bacteria</taxon>
        <taxon>Bacillati</taxon>
        <taxon>Mycoplasmatota</taxon>
        <taxon>Mollicutes</taxon>
        <taxon>Entomoplasmatales</taxon>
        <taxon>Spiroplasmataceae</taxon>
        <taxon>Spiroplasma</taxon>
    </lineage>
</organism>
<sequence>MGAKQFLEEKALNLIVSNPVILKCIRKTKKLWKRFFIMLIISLTYSILCAFTIIIFGFRIYSFKINLDPSSVNLINIVLSTVLFALDITFIILAIAFKMQINGNGYKTRIIDELYKDFGLQKVYGQFFSKYIQNEDLKNFSINVISQISRDEDYGTTFKDFFNSKPIAINENEDNSFKFTYKGKSLLFFAKVPKKFTHYETIFLDTKGGRVTRKVVDYVSNAIVYLENDKYGPEFNGIKVRPYGANNKDAYQTESVDFNKKFSINVRNSDLRGPKFLSPKFIDHLNNIDVTNINVIGVNRDIYADWFYHDSFDCYYEVCSMELAKFDSVEALQKEIVDKVGSDFYLFEHLFECIKTLY</sequence>
<keyword evidence="1" id="KW-0812">Transmembrane</keyword>
<evidence type="ECO:0000313" key="3">
    <source>
        <dbReference type="Proteomes" id="UP000094378"/>
    </source>
</evidence>
<feature type="transmembrane region" description="Helical" evidence="1">
    <location>
        <begin position="74"/>
        <end position="97"/>
    </location>
</feature>
<accession>A0A1B3SJR7</accession>
<feature type="transmembrane region" description="Helical" evidence="1">
    <location>
        <begin position="35"/>
        <end position="62"/>
    </location>
</feature>
<dbReference type="AlphaFoldDB" id="A0A1B3SJR7"/>
<dbReference type="KEGG" id="shj:SHELI_v1c02190"/>
<keyword evidence="1" id="KW-1133">Transmembrane helix</keyword>
<dbReference type="STRING" id="216938.SHELI_v1c02190"/>
<dbReference type="RefSeq" id="WP_069115948.1">
    <property type="nucleotide sequence ID" value="NZ_CP017015.1"/>
</dbReference>
<keyword evidence="1" id="KW-0472">Membrane</keyword>
<evidence type="ECO:0000313" key="2">
    <source>
        <dbReference type="EMBL" id="AOG60174.1"/>
    </source>
</evidence>
<reference evidence="2 3" key="1">
    <citation type="submission" date="2016-08" db="EMBL/GenBank/DDBJ databases">
        <title>Complete genome sequence of Spiroplasma helicoides TABS-2 (DSM 22551).</title>
        <authorList>
            <person name="Shen W.-Y."/>
            <person name="Lo W.-S."/>
            <person name="Lai Y.-C."/>
            <person name="Kuo C.-H."/>
        </authorList>
    </citation>
    <scope>NUCLEOTIDE SEQUENCE [LARGE SCALE GENOMIC DNA]</scope>
    <source>
        <strain evidence="2 3">TABS-2</strain>
    </source>
</reference>
<evidence type="ECO:0008006" key="4">
    <source>
        <dbReference type="Google" id="ProtNLM"/>
    </source>
</evidence>
<protein>
    <recommendedName>
        <fullName evidence="4">DUF3137 domain-containing protein</fullName>
    </recommendedName>
</protein>
<keyword evidence="3" id="KW-1185">Reference proteome</keyword>
<gene>
    <name evidence="2" type="ORF">SHELI_v1c02190</name>
</gene>
<dbReference type="OrthoDB" id="389876at2"/>